<protein>
    <recommendedName>
        <fullName evidence="4">Secreted protein</fullName>
    </recommendedName>
</protein>
<dbReference type="Proteomes" id="UP000822688">
    <property type="component" value="Chromosome 8"/>
</dbReference>
<gene>
    <name evidence="2" type="ORF">KC19_8G101100</name>
</gene>
<feature type="signal peptide" evidence="1">
    <location>
        <begin position="1"/>
        <end position="31"/>
    </location>
</feature>
<organism evidence="2 3">
    <name type="scientific">Ceratodon purpureus</name>
    <name type="common">Fire moss</name>
    <name type="synonym">Dicranum purpureum</name>
    <dbReference type="NCBI Taxonomy" id="3225"/>
    <lineage>
        <taxon>Eukaryota</taxon>
        <taxon>Viridiplantae</taxon>
        <taxon>Streptophyta</taxon>
        <taxon>Embryophyta</taxon>
        <taxon>Bryophyta</taxon>
        <taxon>Bryophytina</taxon>
        <taxon>Bryopsida</taxon>
        <taxon>Dicranidae</taxon>
        <taxon>Pseudoditrichales</taxon>
        <taxon>Ditrichaceae</taxon>
        <taxon>Ceratodon</taxon>
    </lineage>
</organism>
<proteinExistence type="predicted"/>
<dbReference type="AlphaFoldDB" id="A0A8T0GXA7"/>
<keyword evidence="3" id="KW-1185">Reference proteome</keyword>
<name>A0A8T0GXA7_CERPU</name>
<accession>A0A8T0GXA7</accession>
<feature type="chain" id="PRO_5035805284" description="Secreted protein" evidence="1">
    <location>
        <begin position="32"/>
        <end position="88"/>
    </location>
</feature>
<evidence type="ECO:0000313" key="2">
    <source>
        <dbReference type="EMBL" id="KAG0564316.1"/>
    </source>
</evidence>
<dbReference type="EMBL" id="CM026429">
    <property type="protein sequence ID" value="KAG0564316.1"/>
    <property type="molecule type" value="Genomic_DNA"/>
</dbReference>
<evidence type="ECO:0008006" key="4">
    <source>
        <dbReference type="Google" id="ProtNLM"/>
    </source>
</evidence>
<evidence type="ECO:0000256" key="1">
    <source>
        <dbReference type="SAM" id="SignalP"/>
    </source>
</evidence>
<reference evidence="2" key="1">
    <citation type="submission" date="2020-06" db="EMBL/GenBank/DDBJ databases">
        <title>WGS assembly of Ceratodon purpureus strain R40.</title>
        <authorList>
            <person name="Carey S.B."/>
            <person name="Jenkins J."/>
            <person name="Shu S."/>
            <person name="Lovell J.T."/>
            <person name="Sreedasyam A."/>
            <person name="Maumus F."/>
            <person name="Tiley G.P."/>
            <person name="Fernandez-Pozo N."/>
            <person name="Barry K."/>
            <person name="Chen C."/>
            <person name="Wang M."/>
            <person name="Lipzen A."/>
            <person name="Daum C."/>
            <person name="Saski C.A."/>
            <person name="Payton A.C."/>
            <person name="Mcbreen J.C."/>
            <person name="Conrad R.E."/>
            <person name="Kollar L.M."/>
            <person name="Olsson S."/>
            <person name="Huttunen S."/>
            <person name="Landis J.B."/>
            <person name="Wickett N.J."/>
            <person name="Johnson M.G."/>
            <person name="Rensing S.A."/>
            <person name="Grimwood J."/>
            <person name="Schmutz J."/>
            <person name="Mcdaniel S.F."/>
        </authorList>
    </citation>
    <scope>NUCLEOTIDE SEQUENCE</scope>
    <source>
        <strain evidence="2">R40</strain>
    </source>
</reference>
<evidence type="ECO:0000313" key="3">
    <source>
        <dbReference type="Proteomes" id="UP000822688"/>
    </source>
</evidence>
<comment type="caution">
    <text evidence="2">The sequence shown here is derived from an EMBL/GenBank/DDBJ whole genome shotgun (WGS) entry which is preliminary data.</text>
</comment>
<sequence>MSLCNWNNLRTPMMICCWMLLQPVHLMVVRTARVTSRSPAGDTLLSVGFPFGFVHTETIFVRYASLFLAPTVREIQIGATSTYKDGVW</sequence>
<keyword evidence="1" id="KW-0732">Signal</keyword>